<dbReference type="OrthoDB" id="610608at2759"/>
<keyword evidence="3" id="KW-0560">Oxidoreductase</keyword>
<gene>
    <name evidence="5" type="ORF">CONCODRAFT_17439</name>
</gene>
<dbReference type="PANTHER" id="PTHR43762:SF1">
    <property type="entry name" value="D-ARABINONO-1,4-LACTONE OXIDASE"/>
    <property type="match status" value="1"/>
</dbReference>
<reference evidence="5 6" key="1">
    <citation type="journal article" date="2015" name="Genome Biol. Evol.">
        <title>Phylogenomic analyses indicate that early fungi evolved digesting cell walls of algal ancestors of land plants.</title>
        <authorList>
            <person name="Chang Y."/>
            <person name="Wang S."/>
            <person name="Sekimoto S."/>
            <person name="Aerts A.L."/>
            <person name="Choi C."/>
            <person name="Clum A."/>
            <person name="LaButti K.M."/>
            <person name="Lindquist E.A."/>
            <person name="Yee Ngan C."/>
            <person name="Ohm R.A."/>
            <person name="Salamov A.A."/>
            <person name="Grigoriev I.V."/>
            <person name="Spatafora J.W."/>
            <person name="Berbee M.L."/>
        </authorList>
    </citation>
    <scope>NUCLEOTIDE SEQUENCE [LARGE SCALE GENOMIC DNA]</scope>
    <source>
        <strain evidence="5 6">NRRL 28638</strain>
    </source>
</reference>
<keyword evidence="2" id="KW-0274">FAD</keyword>
<dbReference type="InterPro" id="IPR016164">
    <property type="entry name" value="FAD-linked_Oxase-like_C"/>
</dbReference>
<evidence type="ECO:0000313" key="5">
    <source>
        <dbReference type="EMBL" id="KXN70656.1"/>
    </source>
</evidence>
<dbReference type="Gene3D" id="3.30.70.2520">
    <property type="match status" value="1"/>
</dbReference>
<keyword evidence="6" id="KW-1185">Reference proteome</keyword>
<sequence>MIECNSKSHIEVPETLEELQSIVNSAIDSRITVKVVGSRHSYTDVICTAGIPIHMKAEFKVVPSYKLIIHNWEAEEDLLIESPDELINMAKKEDLFQFWWFPTSSNLVISQGKQIDYNLLSYAKLNLAPNVSPLAASVGSYIVEFLQYINSTYLMDKIQKNTVESLYRATFGKESMYVYDKGEYANTAYGFSHDLMANKCQSCPWGNGVDKIPMVGIDYSVSLPLRMFSEVIADMKKLLDKYPTSFPWFGLYFRFSTNNRGVMSVASGEEHFHIEWLSVLRKNQYDDAPYGISIYQSLYQLLINKYGGRPHWGKTGLAYLNHDTISSRYYLEVFQKAMQKYDPNGIFLNKFGKRLLGSGDEAYDIPSKVTRCAIGNYCICKKDSDCPKNYKCGSLAGYKVCY</sequence>
<proteinExistence type="predicted"/>
<keyword evidence="1" id="KW-0285">Flavoprotein</keyword>
<evidence type="ECO:0000256" key="2">
    <source>
        <dbReference type="ARBA" id="ARBA00022827"/>
    </source>
</evidence>
<feature type="domain" description="D-arabinono-1,4-lactone oxidase C-terminal" evidence="4">
    <location>
        <begin position="58"/>
        <end position="354"/>
    </location>
</feature>
<name>A0A137P6M8_CONC2</name>
<dbReference type="InterPro" id="IPR010031">
    <property type="entry name" value="FAD_lactone_oxidase-like"/>
</dbReference>
<dbReference type="GO" id="GO:0050660">
    <property type="term" value="F:flavin adenine dinucleotide binding"/>
    <property type="evidence" value="ECO:0007669"/>
    <property type="project" value="InterPro"/>
</dbReference>
<evidence type="ECO:0000259" key="4">
    <source>
        <dbReference type="Pfam" id="PF04030"/>
    </source>
</evidence>
<dbReference type="PANTHER" id="PTHR43762">
    <property type="entry name" value="L-GULONOLACTONE OXIDASE"/>
    <property type="match status" value="1"/>
</dbReference>
<dbReference type="InterPro" id="IPR016167">
    <property type="entry name" value="FAD-bd_PCMH_sub1"/>
</dbReference>
<dbReference type="Pfam" id="PF04030">
    <property type="entry name" value="ALO"/>
    <property type="match status" value="1"/>
</dbReference>
<dbReference type="GO" id="GO:0016020">
    <property type="term" value="C:membrane"/>
    <property type="evidence" value="ECO:0007669"/>
    <property type="project" value="InterPro"/>
</dbReference>
<dbReference type="Proteomes" id="UP000070444">
    <property type="component" value="Unassembled WGS sequence"/>
</dbReference>
<evidence type="ECO:0000256" key="3">
    <source>
        <dbReference type="ARBA" id="ARBA00023002"/>
    </source>
</evidence>
<organism evidence="5 6">
    <name type="scientific">Conidiobolus coronatus (strain ATCC 28846 / CBS 209.66 / NRRL 28638)</name>
    <name type="common">Delacroixia coronata</name>
    <dbReference type="NCBI Taxonomy" id="796925"/>
    <lineage>
        <taxon>Eukaryota</taxon>
        <taxon>Fungi</taxon>
        <taxon>Fungi incertae sedis</taxon>
        <taxon>Zoopagomycota</taxon>
        <taxon>Entomophthoromycotina</taxon>
        <taxon>Entomophthoromycetes</taxon>
        <taxon>Entomophthorales</taxon>
        <taxon>Ancylistaceae</taxon>
        <taxon>Conidiobolus</taxon>
    </lineage>
</organism>
<dbReference type="Gene3D" id="3.30.43.10">
    <property type="entry name" value="Uridine Diphospho-n-acetylenolpyruvylglucosamine Reductase, domain 2"/>
    <property type="match status" value="1"/>
</dbReference>
<dbReference type="SUPFAM" id="SSF56176">
    <property type="entry name" value="FAD-binding/transporter-associated domain-like"/>
    <property type="match status" value="1"/>
</dbReference>
<dbReference type="SUPFAM" id="SSF55103">
    <property type="entry name" value="FAD-linked oxidases, C-terminal domain"/>
    <property type="match status" value="1"/>
</dbReference>
<protein>
    <recommendedName>
        <fullName evidence="4">D-arabinono-1,4-lactone oxidase C-terminal domain-containing protein</fullName>
    </recommendedName>
</protein>
<dbReference type="InterPro" id="IPR007173">
    <property type="entry name" value="ALO_C"/>
</dbReference>
<dbReference type="GO" id="GO:0003885">
    <property type="term" value="F:D-arabinono-1,4-lactone oxidase activity"/>
    <property type="evidence" value="ECO:0007669"/>
    <property type="project" value="InterPro"/>
</dbReference>
<evidence type="ECO:0000256" key="1">
    <source>
        <dbReference type="ARBA" id="ARBA00022630"/>
    </source>
</evidence>
<evidence type="ECO:0000313" key="6">
    <source>
        <dbReference type="Proteomes" id="UP000070444"/>
    </source>
</evidence>
<dbReference type="EMBL" id="KQ964496">
    <property type="protein sequence ID" value="KXN70656.1"/>
    <property type="molecule type" value="Genomic_DNA"/>
</dbReference>
<accession>A0A137P6M8</accession>
<dbReference type="AlphaFoldDB" id="A0A137P6M8"/>
<dbReference type="STRING" id="796925.A0A137P6M8"/>
<dbReference type="InterPro" id="IPR036318">
    <property type="entry name" value="FAD-bd_PCMH-like_sf"/>
</dbReference>